<dbReference type="EMBL" id="UINC01130297">
    <property type="protein sequence ID" value="SVD11279.1"/>
    <property type="molecule type" value="Genomic_DNA"/>
</dbReference>
<accession>A0A382SN16</accession>
<dbReference type="AlphaFoldDB" id="A0A382SN16"/>
<gene>
    <name evidence="2" type="ORF">METZ01_LOCUS364133</name>
</gene>
<dbReference type="GO" id="GO:0016616">
    <property type="term" value="F:oxidoreductase activity, acting on the CH-OH group of donors, NAD or NADP as acceptor"/>
    <property type="evidence" value="ECO:0007669"/>
    <property type="project" value="TreeGrafter"/>
</dbReference>
<proteinExistence type="inferred from homology"/>
<evidence type="ECO:0000256" key="1">
    <source>
        <dbReference type="ARBA" id="ARBA00006484"/>
    </source>
</evidence>
<organism evidence="2">
    <name type="scientific">marine metagenome</name>
    <dbReference type="NCBI Taxonomy" id="408172"/>
    <lineage>
        <taxon>unclassified sequences</taxon>
        <taxon>metagenomes</taxon>
        <taxon>ecological metagenomes</taxon>
    </lineage>
</organism>
<evidence type="ECO:0008006" key="3">
    <source>
        <dbReference type="Google" id="ProtNLM"/>
    </source>
</evidence>
<dbReference type="PRINTS" id="PR00080">
    <property type="entry name" value="SDRFAMILY"/>
</dbReference>
<name>A0A382SN16_9ZZZZ</name>
<comment type="similarity">
    <text evidence="1">Belongs to the short-chain dehydrogenases/reductases (SDR) family.</text>
</comment>
<dbReference type="Pfam" id="PF13561">
    <property type="entry name" value="adh_short_C2"/>
    <property type="match status" value="1"/>
</dbReference>
<feature type="non-terminal residue" evidence="2">
    <location>
        <position position="145"/>
    </location>
</feature>
<sequence>MKLGHDLADEEFVKDWFRKNKADSLVNCFALNDHIDNKRKKQTLFDISLESISDFLEINLTALFSVCREFARNNKKGSIVNFSATTGITSARPDLYKGAHKHIGYSVSKAGVINLTKFLATHLAPNIRVNCLAPGGFKVPSHPDR</sequence>
<reference evidence="2" key="1">
    <citation type="submission" date="2018-05" db="EMBL/GenBank/DDBJ databases">
        <authorList>
            <person name="Lanie J.A."/>
            <person name="Ng W.-L."/>
            <person name="Kazmierczak K.M."/>
            <person name="Andrzejewski T.M."/>
            <person name="Davidsen T.M."/>
            <person name="Wayne K.J."/>
            <person name="Tettelin H."/>
            <person name="Glass J.I."/>
            <person name="Rusch D."/>
            <person name="Podicherti R."/>
            <person name="Tsui H.-C.T."/>
            <person name="Winkler M.E."/>
        </authorList>
    </citation>
    <scope>NUCLEOTIDE SEQUENCE</scope>
</reference>
<evidence type="ECO:0000313" key="2">
    <source>
        <dbReference type="EMBL" id="SVD11279.1"/>
    </source>
</evidence>
<dbReference type="InterPro" id="IPR036291">
    <property type="entry name" value="NAD(P)-bd_dom_sf"/>
</dbReference>
<dbReference type="SUPFAM" id="SSF51735">
    <property type="entry name" value="NAD(P)-binding Rossmann-fold domains"/>
    <property type="match status" value="1"/>
</dbReference>
<dbReference type="PANTHER" id="PTHR42760">
    <property type="entry name" value="SHORT-CHAIN DEHYDROGENASES/REDUCTASES FAMILY MEMBER"/>
    <property type="match status" value="1"/>
</dbReference>
<dbReference type="InterPro" id="IPR002347">
    <property type="entry name" value="SDR_fam"/>
</dbReference>
<protein>
    <recommendedName>
        <fullName evidence="3">NAD-dependent epimerase/dehydratase domain-containing protein</fullName>
    </recommendedName>
</protein>
<dbReference type="Gene3D" id="3.40.50.720">
    <property type="entry name" value="NAD(P)-binding Rossmann-like Domain"/>
    <property type="match status" value="1"/>
</dbReference>
<dbReference type="PRINTS" id="PR00081">
    <property type="entry name" value="GDHRDH"/>
</dbReference>